<dbReference type="NCBIfam" id="TIGR01981">
    <property type="entry name" value="sufD"/>
    <property type="match status" value="1"/>
</dbReference>
<dbReference type="InterPro" id="IPR045595">
    <property type="entry name" value="SufBD_N"/>
</dbReference>
<dbReference type="Pfam" id="PF01458">
    <property type="entry name" value="SUFBD_core"/>
    <property type="match status" value="1"/>
</dbReference>
<feature type="domain" description="SUF system FeS cluster assembly SufBD N-terminal" evidence="3">
    <location>
        <begin position="108"/>
        <end position="172"/>
    </location>
</feature>
<evidence type="ECO:0000256" key="1">
    <source>
        <dbReference type="ARBA" id="ARBA00043967"/>
    </source>
</evidence>
<dbReference type="PANTHER" id="PTHR43575">
    <property type="entry name" value="PROTEIN ABCI7, CHLOROPLASTIC"/>
    <property type="match status" value="1"/>
</dbReference>
<feature type="domain" description="SUF system FeS cluster assembly SufBD core" evidence="2">
    <location>
        <begin position="180"/>
        <end position="406"/>
    </location>
</feature>
<name>A0A518DB82_9BACT</name>
<dbReference type="RefSeq" id="WP_145284001.1">
    <property type="nucleotide sequence ID" value="NZ_CP036291.1"/>
</dbReference>
<dbReference type="GO" id="GO:0016226">
    <property type="term" value="P:iron-sulfur cluster assembly"/>
    <property type="evidence" value="ECO:0007669"/>
    <property type="project" value="InterPro"/>
</dbReference>
<dbReference type="SUPFAM" id="SSF101960">
    <property type="entry name" value="Stabilizer of iron transporter SufD"/>
    <property type="match status" value="1"/>
</dbReference>
<dbReference type="Pfam" id="PF19295">
    <property type="entry name" value="SufBD_N"/>
    <property type="match status" value="1"/>
</dbReference>
<protein>
    <submittedName>
        <fullName evidence="4">FeS cluster assembly protein SufB</fullName>
    </submittedName>
</protein>
<dbReference type="InterPro" id="IPR055346">
    <property type="entry name" value="Fe-S_cluster_assembly_SufBD"/>
</dbReference>
<evidence type="ECO:0000259" key="3">
    <source>
        <dbReference type="Pfam" id="PF19295"/>
    </source>
</evidence>
<dbReference type="EMBL" id="CP036291">
    <property type="protein sequence ID" value="QDU88751.1"/>
    <property type="molecule type" value="Genomic_DNA"/>
</dbReference>
<evidence type="ECO:0000313" key="4">
    <source>
        <dbReference type="EMBL" id="QDU88751.1"/>
    </source>
</evidence>
<dbReference type="Proteomes" id="UP000317429">
    <property type="component" value="Chromosome"/>
</dbReference>
<keyword evidence="5" id="KW-1185">Reference proteome</keyword>
<evidence type="ECO:0000259" key="2">
    <source>
        <dbReference type="Pfam" id="PF01458"/>
    </source>
</evidence>
<proteinExistence type="inferred from homology"/>
<dbReference type="PANTHER" id="PTHR43575:SF1">
    <property type="entry name" value="PROTEIN ABCI7, CHLOROPLASTIC"/>
    <property type="match status" value="1"/>
</dbReference>
<comment type="similarity">
    <text evidence="1">Belongs to the iron-sulfur cluster assembly SufBD family.</text>
</comment>
<dbReference type="OrthoDB" id="9803529at2"/>
<sequence length="435" mass="47969">MTDTLTAGSFTAESFRDFVDSRNEPGWVADARREAWRTYSALGWPSRNDEQWMRTDVRLFKIDRFAPPMGDAPSDTPPGLLSQGLQLAGSVASHNSHSVSSTLDPGLYEKGVRFGPIGEMLAQHGDLLRPYFERQLVEPTTDKFSALSSAFWASGAVLFVPKGVCIDQPLHVLSAISAGGVDLSRTLVILEAGADATLLTETASGDDLPGFHCGAIELIVGRGARLRFVNLQNWSQKVWHFAHQKAAVGREGRLQWTLGALGARVAQVNQSVSLVGQDAEAQVNGAMFTQASQHLCYNTHQHHEAPYCRSDLLYKNALQDRSRTVWRGMIKVDKPAQRTDAYQRNDNLMLSADARADSIPGLEIEADDVRCTHGSTSGRVDEQQLFYAMSRGFTRKEAIRMIVAGFFQQVFDRITIESVRDALAEAISQRVQDIS</sequence>
<dbReference type="KEGG" id="pnd:Pla175_21330"/>
<evidence type="ECO:0000313" key="5">
    <source>
        <dbReference type="Proteomes" id="UP000317429"/>
    </source>
</evidence>
<dbReference type="InterPro" id="IPR011542">
    <property type="entry name" value="SUF_FeS_clus_asmbl_SufD"/>
</dbReference>
<dbReference type="InterPro" id="IPR000825">
    <property type="entry name" value="SUF_FeS_clus_asmbl_SufBD_core"/>
</dbReference>
<accession>A0A518DB82</accession>
<reference evidence="4 5" key="1">
    <citation type="submission" date="2019-02" db="EMBL/GenBank/DDBJ databases">
        <title>Deep-cultivation of Planctomycetes and their phenomic and genomic characterization uncovers novel biology.</title>
        <authorList>
            <person name="Wiegand S."/>
            <person name="Jogler M."/>
            <person name="Boedeker C."/>
            <person name="Pinto D."/>
            <person name="Vollmers J."/>
            <person name="Rivas-Marin E."/>
            <person name="Kohn T."/>
            <person name="Peeters S.H."/>
            <person name="Heuer A."/>
            <person name="Rast P."/>
            <person name="Oberbeckmann S."/>
            <person name="Bunk B."/>
            <person name="Jeske O."/>
            <person name="Meyerdierks A."/>
            <person name="Storesund J.E."/>
            <person name="Kallscheuer N."/>
            <person name="Luecker S."/>
            <person name="Lage O.M."/>
            <person name="Pohl T."/>
            <person name="Merkel B.J."/>
            <person name="Hornburger P."/>
            <person name="Mueller R.-W."/>
            <person name="Bruemmer F."/>
            <person name="Labrenz M."/>
            <person name="Spormann A.M."/>
            <person name="Op den Camp H."/>
            <person name="Overmann J."/>
            <person name="Amann R."/>
            <person name="Jetten M.S.M."/>
            <person name="Mascher T."/>
            <person name="Medema M.H."/>
            <person name="Devos D.P."/>
            <person name="Kaster A.-K."/>
            <person name="Ovreas L."/>
            <person name="Rohde M."/>
            <person name="Galperin M.Y."/>
            <person name="Jogler C."/>
        </authorList>
    </citation>
    <scope>NUCLEOTIDE SEQUENCE [LARGE SCALE GENOMIC DNA]</scope>
    <source>
        <strain evidence="4 5">Pla175</strain>
    </source>
</reference>
<dbReference type="InterPro" id="IPR037284">
    <property type="entry name" value="SUF_FeS_clus_asmbl_SufBD_sf"/>
</dbReference>
<dbReference type="AlphaFoldDB" id="A0A518DB82"/>
<gene>
    <name evidence="4" type="primary">sufB_1</name>
    <name evidence="4" type="ORF">Pla175_21330</name>
</gene>
<organism evidence="4 5">
    <name type="scientific">Pirellulimonas nuda</name>
    <dbReference type="NCBI Taxonomy" id="2528009"/>
    <lineage>
        <taxon>Bacteria</taxon>
        <taxon>Pseudomonadati</taxon>
        <taxon>Planctomycetota</taxon>
        <taxon>Planctomycetia</taxon>
        <taxon>Pirellulales</taxon>
        <taxon>Lacipirellulaceae</taxon>
        <taxon>Pirellulimonas</taxon>
    </lineage>
</organism>